<dbReference type="EMBL" id="BGZK01000153">
    <property type="protein sequence ID" value="GBP23715.1"/>
    <property type="molecule type" value="Genomic_DNA"/>
</dbReference>
<dbReference type="Proteomes" id="UP000299102">
    <property type="component" value="Unassembled WGS sequence"/>
</dbReference>
<evidence type="ECO:0000313" key="1">
    <source>
        <dbReference type="EMBL" id="GBP23715.1"/>
    </source>
</evidence>
<dbReference type="AlphaFoldDB" id="A0A4C1UBB0"/>
<accession>A0A4C1UBB0</accession>
<sequence>MRCDAQAHWNGEVKLPPFRADYKLQPEGRPHRKCYLLTGPYLKPWPSTTRAPPTVVADAMPTSGTDNTGHRRVRFDLTQVKNAYWSIRSVASSRKSSL</sequence>
<proteinExistence type="predicted"/>
<reference evidence="1 2" key="1">
    <citation type="journal article" date="2019" name="Commun. Biol.">
        <title>The bagworm genome reveals a unique fibroin gene that provides high tensile strength.</title>
        <authorList>
            <person name="Kono N."/>
            <person name="Nakamura H."/>
            <person name="Ohtoshi R."/>
            <person name="Tomita M."/>
            <person name="Numata K."/>
            <person name="Arakawa K."/>
        </authorList>
    </citation>
    <scope>NUCLEOTIDE SEQUENCE [LARGE SCALE GENOMIC DNA]</scope>
</reference>
<comment type="caution">
    <text evidence="1">The sequence shown here is derived from an EMBL/GenBank/DDBJ whole genome shotgun (WGS) entry which is preliminary data.</text>
</comment>
<gene>
    <name evidence="1" type="ORF">EVAR_13670_1</name>
</gene>
<name>A0A4C1UBB0_EUMVA</name>
<evidence type="ECO:0000313" key="2">
    <source>
        <dbReference type="Proteomes" id="UP000299102"/>
    </source>
</evidence>
<protein>
    <submittedName>
        <fullName evidence="1">Uncharacterized protein</fullName>
    </submittedName>
</protein>
<organism evidence="1 2">
    <name type="scientific">Eumeta variegata</name>
    <name type="common">Bagworm moth</name>
    <name type="synonym">Eumeta japonica</name>
    <dbReference type="NCBI Taxonomy" id="151549"/>
    <lineage>
        <taxon>Eukaryota</taxon>
        <taxon>Metazoa</taxon>
        <taxon>Ecdysozoa</taxon>
        <taxon>Arthropoda</taxon>
        <taxon>Hexapoda</taxon>
        <taxon>Insecta</taxon>
        <taxon>Pterygota</taxon>
        <taxon>Neoptera</taxon>
        <taxon>Endopterygota</taxon>
        <taxon>Lepidoptera</taxon>
        <taxon>Glossata</taxon>
        <taxon>Ditrysia</taxon>
        <taxon>Tineoidea</taxon>
        <taxon>Psychidae</taxon>
        <taxon>Oiketicinae</taxon>
        <taxon>Eumeta</taxon>
    </lineage>
</organism>
<keyword evidence="2" id="KW-1185">Reference proteome</keyword>